<reference evidence="2" key="2">
    <citation type="journal article" date="2013" name="Plant J.">
        <title>The catalytic domain CysPc of the DEK1 calpain is functionally conserved in land plants.</title>
        <authorList>
            <person name="Liang Z."/>
            <person name="Demko V."/>
            <person name="Wilson R.C."/>
            <person name="Johnson K.A."/>
            <person name="Ahmad R."/>
            <person name="Perroud P.F."/>
            <person name="Quatrano R."/>
            <person name="Zhao S."/>
            <person name="Shalchian-Tabrizi K."/>
            <person name="Otegui M.S."/>
            <person name="Olsen O.A."/>
            <person name="Johansen W."/>
        </authorList>
    </citation>
    <scope>NUCLEOTIDE SEQUENCE</scope>
</reference>
<feature type="transmembrane region" description="Helical" evidence="1">
    <location>
        <begin position="108"/>
        <end position="126"/>
    </location>
</feature>
<feature type="transmembrane region" description="Helical" evidence="1">
    <location>
        <begin position="78"/>
        <end position="101"/>
    </location>
</feature>
<feature type="transmembrane region" description="Helical" evidence="1">
    <location>
        <begin position="182"/>
        <end position="198"/>
    </location>
</feature>
<evidence type="ECO:0000256" key="1">
    <source>
        <dbReference type="SAM" id="Phobius"/>
    </source>
</evidence>
<keyword evidence="1" id="KW-0812">Transmembrane</keyword>
<dbReference type="AlphaFoldDB" id="H9U0F4"/>
<proteinExistence type="predicted"/>
<reference evidence="2" key="1">
    <citation type="submission" date="2011-12" db="EMBL/GenBank/DDBJ databases">
        <title>DEK1 is structurally and functionally conserved from Charophyte algae to angiosperms as the single calpain retained in land plants.</title>
        <authorList>
            <person name="Zhe L."/>
            <person name="Demko V."/>
            <person name="Zhao S."/>
            <person name="Shalchian-Tabrizi K."/>
            <person name="Olsen O.-A."/>
            <person name="Wilson R.C."/>
            <person name="Johansen W."/>
        </authorList>
    </citation>
    <scope>NUCLEOTIDE SEQUENCE</scope>
</reference>
<name>H9U0F4_MESVI</name>
<feature type="non-terminal residue" evidence="2">
    <location>
        <position position="243"/>
    </location>
</feature>
<feature type="transmembrane region" description="Helical" evidence="1">
    <location>
        <begin position="146"/>
        <end position="170"/>
    </location>
</feature>
<accession>H9U0F4</accession>
<evidence type="ECO:0000313" key="2">
    <source>
        <dbReference type="EMBL" id="AFG28402.1"/>
    </source>
</evidence>
<organism evidence="2">
    <name type="scientific">Mesostigma viride</name>
    <name type="common">Green alga</name>
    <dbReference type="NCBI Taxonomy" id="41882"/>
    <lineage>
        <taxon>Eukaryota</taxon>
        <taxon>Viridiplantae</taxon>
        <taxon>Streptophyta</taxon>
        <taxon>Mesostigmatophyceae</taxon>
        <taxon>Mesostigmatales</taxon>
        <taxon>Mesostigmataceae</taxon>
        <taxon>Mesostigma</taxon>
    </lineage>
</organism>
<sequence length="243" mass="26164">MGILTAVLVLSFGIFMSYLTGSRTIFALAIALPPLGISLSLVVPIWVNNGYRLRDVAPSPGTARARSRAVTIYEGNAFFGWTLSAGIGIVFMLVVPLVSWFQTFRVRASAVAATVCSVVILAAWSAGVHIGVRNRRRPDPPSDTDYLIAFLPLPLIPAFVLLASGLYTWYDDKWARSLRMKLLTGSGLVLVTATAFVAGPLASWGVAFALLGVVAAVGVGVYLFSRWAENEFHIPLRHLLGLC</sequence>
<keyword evidence="1" id="KW-1133">Transmembrane helix</keyword>
<feature type="transmembrane region" description="Helical" evidence="1">
    <location>
        <begin position="204"/>
        <end position="224"/>
    </location>
</feature>
<keyword evidence="1" id="KW-0472">Membrane</keyword>
<dbReference type="EMBL" id="JQ309849">
    <property type="protein sequence ID" value="AFG28402.1"/>
    <property type="molecule type" value="Genomic_DNA"/>
</dbReference>
<protein>
    <submittedName>
        <fullName evidence="2">DEK1-like protein</fullName>
    </submittedName>
</protein>